<dbReference type="Proteomes" id="UP001221757">
    <property type="component" value="Unassembled WGS sequence"/>
</dbReference>
<name>A0AAD7BSS8_MYCRO</name>
<proteinExistence type="predicted"/>
<protein>
    <submittedName>
        <fullName evidence="2">Uncharacterized protein</fullName>
    </submittedName>
</protein>
<keyword evidence="3" id="KW-1185">Reference proteome</keyword>
<feature type="region of interest" description="Disordered" evidence="1">
    <location>
        <begin position="1"/>
        <end position="103"/>
    </location>
</feature>
<gene>
    <name evidence="2" type="ORF">B0H17DRAFT_1150620</name>
</gene>
<feature type="compositionally biased region" description="Low complexity" evidence="1">
    <location>
        <begin position="22"/>
        <end position="32"/>
    </location>
</feature>
<sequence>MGRQNEAQARAGRGQKQERGAGESASVSGESKGIAHALEDGQGRWKEPGGQAQDQRRDGGQRRRRAVLRKGGGPSVLQGAREGRAGRGARKVPWGSERNQGGPEIWRIRRRGAVRANAPARYEGREAAGLKLGAVDVKLERSGAKSQSGRRGALHARTKGIGALRPRCSVIRRDLHLCGAEYVDPSQHCTQIYPVPVVNQGPMNITQVLDPTKLC</sequence>
<feature type="compositionally biased region" description="Basic and acidic residues" evidence="1">
    <location>
        <begin position="37"/>
        <end position="47"/>
    </location>
</feature>
<dbReference type="EMBL" id="JARKIE010000545">
    <property type="protein sequence ID" value="KAJ7629326.1"/>
    <property type="molecule type" value="Genomic_DNA"/>
</dbReference>
<evidence type="ECO:0000256" key="1">
    <source>
        <dbReference type="SAM" id="MobiDB-lite"/>
    </source>
</evidence>
<accession>A0AAD7BSS8</accession>
<evidence type="ECO:0000313" key="2">
    <source>
        <dbReference type="EMBL" id="KAJ7629326.1"/>
    </source>
</evidence>
<organism evidence="2 3">
    <name type="scientific">Mycena rosella</name>
    <name type="common">Pink bonnet</name>
    <name type="synonym">Agaricus rosellus</name>
    <dbReference type="NCBI Taxonomy" id="1033263"/>
    <lineage>
        <taxon>Eukaryota</taxon>
        <taxon>Fungi</taxon>
        <taxon>Dikarya</taxon>
        <taxon>Basidiomycota</taxon>
        <taxon>Agaricomycotina</taxon>
        <taxon>Agaricomycetes</taxon>
        <taxon>Agaricomycetidae</taxon>
        <taxon>Agaricales</taxon>
        <taxon>Marasmiineae</taxon>
        <taxon>Mycenaceae</taxon>
        <taxon>Mycena</taxon>
    </lineage>
</organism>
<comment type="caution">
    <text evidence="2">The sequence shown here is derived from an EMBL/GenBank/DDBJ whole genome shotgun (WGS) entry which is preliminary data.</text>
</comment>
<evidence type="ECO:0000313" key="3">
    <source>
        <dbReference type="Proteomes" id="UP001221757"/>
    </source>
</evidence>
<reference evidence="2" key="1">
    <citation type="submission" date="2023-03" db="EMBL/GenBank/DDBJ databases">
        <title>Massive genome expansion in bonnet fungi (Mycena s.s.) driven by repeated elements and novel gene families across ecological guilds.</title>
        <authorList>
            <consortium name="Lawrence Berkeley National Laboratory"/>
            <person name="Harder C.B."/>
            <person name="Miyauchi S."/>
            <person name="Viragh M."/>
            <person name="Kuo A."/>
            <person name="Thoen E."/>
            <person name="Andreopoulos B."/>
            <person name="Lu D."/>
            <person name="Skrede I."/>
            <person name="Drula E."/>
            <person name="Henrissat B."/>
            <person name="Morin E."/>
            <person name="Kohler A."/>
            <person name="Barry K."/>
            <person name="LaButti K."/>
            <person name="Morin E."/>
            <person name="Salamov A."/>
            <person name="Lipzen A."/>
            <person name="Mereny Z."/>
            <person name="Hegedus B."/>
            <person name="Baldrian P."/>
            <person name="Stursova M."/>
            <person name="Weitz H."/>
            <person name="Taylor A."/>
            <person name="Grigoriev I.V."/>
            <person name="Nagy L.G."/>
            <person name="Martin F."/>
            <person name="Kauserud H."/>
        </authorList>
    </citation>
    <scope>NUCLEOTIDE SEQUENCE</scope>
    <source>
        <strain evidence="2">CBHHK067</strain>
    </source>
</reference>
<dbReference type="AlphaFoldDB" id="A0AAD7BSS8"/>